<dbReference type="EMBL" id="LNTB01000001">
    <property type="protein sequence ID" value="KSW12048.1"/>
    <property type="molecule type" value="Genomic_DNA"/>
</dbReference>
<comment type="caution">
    <text evidence="1">The sequence shown here is derived from an EMBL/GenBank/DDBJ whole genome shotgun (WGS) entry which is preliminary data.</text>
</comment>
<evidence type="ECO:0000313" key="2">
    <source>
        <dbReference type="Proteomes" id="UP000053352"/>
    </source>
</evidence>
<dbReference type="Proteomes" id="UP000053352">
    <property type="component" value="Unassembled WGS sequence"/>
</dbReference>
<name>A0A0V8RVI2_PYROC</name>
<gene>
    <name evidence="1" type="ORF">CF15_04515</name>
</gene>
<protein>
    <recommendedName>
        <fullName evidence="3">Thermopsin</fullName>
    </recommendedName>
</protein>
<accession>A0A0V8RVI2</accession>
<keyword evidence="2" id="KW-1185">Reference proteome</keyword>
<dbReference type="STRING" id="2309.CF15_04515"/>
<evidence type="ECO:0000313" key="1">
    <source>
        <dbReference type="EMBL" id="KSW12048.1"/>
    </source>
</evidence>
<organism evidence="1 2">
    <name type="scientific">Pyrodictium occultum</name>
    <dbReference type="NCBI Taxonomy" id="2309"/>
    <lineage>
        <taxon>Archaea</taxon>
        <taxon>Thermoproteota</taxon>
        <taxon>Thermoprotei</taxon>
        <taxon>Desulfurococcales</taxon>
        <taxon>Pyrodictiaceae</taxon>
        <taxon>Pyrodictium</taxon>
    </lineage>
</organism>
<evidence type="ECO:0008006" key="3">
    <source>
        <dbReference type="Google" id="ProtNLM"/>
    </source>
</evidence>
<reference evidence="1 2" key="1">
    <citation type="submission" date="2015-11" db="EMBL/GenBank/DDBJ databases">
        <title>Genome sequence of Pyrodictium occultum PL-19, a marine hyperthermophilic archaeon isolated from Volcano, Italy.</title>
        <authorList>
            <person name="Utturkar S."/>
            <person name="Huber H."/>
            <person name="Leptihn S."/>
            <person name="Brown S."/>
            <person name="Stetter K.O."/>
            <person name="Podar M."/>
        </authorList>
    </citation>
    <scope>NUCLEOTIDE SEQUENCE [LARGE SCALE GENOMIC DNA]</scope>
    <source>
        <strain evidence="1 2">PL-19</strain>
    </source>
</reference>
<sequence length="519" mass="56960">MRGGRRRLALAALALAMLALVADATLFAVRSLEGSVHAEPTWLIWYQDPGTPGVVTSIDGLEASATVEVPTGIVLEKRHAIYYDTFDQQPNFTSSPYCSGVLEWNQTGHYMVVNISALGWYYDRRYGVYQLPRWYCYFYPSSLDISSYVANGSGVYAAAIMWRNGYYYVGDWLRVGFAYANDTTWDSYLIGLRDEVLAGLTGDNANATAYYYNYSQGTYYVSLLNESSLPSGAYGFEGLYHHNMSAGIDFNAWDAGFWSIGLTVNSSSTLRALKAYINESYRFTPNRVGVGVDTEYIYAYTLDGLPYIYFDNFVVTVDAYPWLVNVTGLLPGWRVVLLNSTGGVVDEATAGSDGVASLSVWGYLIVPNASIEVYDDQGRLVARASFSYVVGGDVYRVERFAGRVLDIYSDLAQGFVTWLELVDTNCTLLDSGHVYIFLYNSSGAAAAPIEVVDGVIVSSSTGQVSAAPTGSGGSWLAGWIWATAYLPGGARCFVDLREVFEVAPGVYTYGRARIVFSAR</sequence>
<dbReference type="AlphaFoldDB" id="A0A0V8RVI2"/>
<proteinExistence type="predicted"/>